<dbReference type="Gene3D" id="1.10.441.10">
    <property type="entry name" value="Phosphomannose Isomerase, domain 2"/>
    <property type="match status" value="1"/>
</dbReference>
<feature type="binding site" evidence="10">
    <location>
        <position position="99"/>
    </location>
    <ligand>
        <name>Zn(2+)</name>
        <dbReference type="ChEBI" id="CHEBI:29105"/>
    </ligand>
</feature>
<accession>A0A1V4AZ28</accession>
<feature type="binding site" evidence="10">
    <location>
        <position position="101"/>
    </location>
    <ligand>
        <name>Zn(2+)</name>
        <dbReference type="ChEBI" id="CHEBI:29105"/>
    </ligand>
</feature>
<gene>
    <name evidence="13" type="primary">pmi</name>
    <name evidence="13" type="ORF">NCTC1659_00206</name>
</gene>
<dbReference type="InterPro" id="IPR014710">
    <property type="entry name" value="RmlC-like_jellyroll"/>
</dbReference>
<dbReference type="EMBL" id="UGHF01000001">
    <property type="protein sequence ID" value="STO58985.1"/>
    <property type="molecule type" value="Genomic_DNA"/>
</dbReference>
<feature type="active site" evidence="9">
    <location>
        <position position="284"/>
    </location>
</feature>
<evidence type="ECO:0000256" key="9">
    <source>
        <dbReference type="PIRSR" id="PIRSR001480-1"/>
    </source>
</evidence>
<reference evidence="13 14" key="1">
    <citation type="submission" date="2018-06" db="EMBL/GenBank/DDBJ databases">
        <authorList>
            <consortium name="Pathogen Informatics"/>
            <person name="Doyle S."/>
        </authorList>
    </citation>
    <scope>NUCLEOTIDE SEQUENCE [LARGE SCALE GENOMIC DNA]</scope>
    <source>
        <strain evidence="13 14">NCTC1659</strain>
    </source>
</reference>
<dbReference type="CDD" id="cd07011">
    <property type="entry name" value="cupin_PMI_type_I_N"/>
    <property type="match status" value="1"/>
</dbReference>
<dbReference type="GO" id="GO:0005829">
    <property type="term" value="C:cytosol"/>
    <property type="evidence" value="ECO:0007669"/>
    <property type="project" value="TreeGrafter"/>
</dbReference>
<dbReference type="GO" id="GO:0009298">
    <property type="term" value="P:GDP-mannose biosynthetic process"/>
    <property type="evidence" value="ECO:0007669"/>
    <property type="project" value="InterPro"/>
</dbReference>
<dbReference type="Gene3D" id="2.60.120.10">
    <property type="entry name" value="Jelly Rolls"/>
    <property type="match status" value="2"/>
</dbReference>
<evidence type="ECO:0000256" key="5">
    <source>
        <dbReference type="ARBA" id="ARBA00022833"/>
    </source>
</evidence>
<evidence type="ECO:0000256" key="2">
    <source>
        <dbReference type="ARBA" id="ARBA00010772"/>
    </source>
</evidence>
<dbReference type="InterPro" id="IPR001250">
    <property type="entry name" value="Man6P_Isoase-1"/>
</dbReference>
<protein>
    <recommendedName>
        <fullName evidence="3">mannose-6-phosphate isomerase</fullName>
        <ecNumber evidence="3">5.3.1.8</ecNumber>
    </recommendedName>
    <alternativeName>
        <fullName evidence="7">Phosphohexomutase</fullName>
    </alternativeName>
    <alternativeName>
        <fullName evidence="8">Phosphomannose isomerase</fullName>
    </alternativeName>
</protein>
<evidence type="ECO:0000256" key="8">
    <source>
        <dbReference type="ARBA" id="ARBA00030762"/>
    </source>
</evidence>
<sequence length="401" mass="44927">MHSIYQLQGQLQHYVWGGQDFIPELLNIEKQQNQYYAEWWLGAHSSAPSVLNIAGKSVPLTDFLAENPQVLGKTSLANFGQELPYLLKILDVAKPLSIQLHPTKQQAEIGFEQENQAGISLKDPKRTYKDRNHKPEMMIALSDFWLLHGFKQKAEIIATLKTRPSLTALAQQLESQDLHSFYAQIMQADQNQLSTWLAPIIAQNQAAYKQDQLELDNPDYWVLYTIDAMEIAADKLDAGLICFYLFNIVHLNAGEGIYQDAGIPHAYLRGQNIELMAGSDNVIRGGLTPKHVDINELLKIVDCSEITPRIIPVAPQEQDIFTYSTPAKDFAMSNVRYRAQQKQTLTANNAEILLVMQGTVKITANQTALELKQGESAFICADVTYQIEGLAEGYAVIAKLP</sequence>
<evidence type="ECO:0000256" key="10">
    <source>
        <dbReference type="PIRSR" id="PIRSR001480-2"/>
    </source>
</evidence>
<dbReference type="InterPro" id="IPR018050">
    <property type="entry name" value="Pmannose_isomerase-type1_CS"/>
</dbReference>
<proteinExistence type="inferred from homology"/>
<feature type="binding site" evidence="10">
    <location>
        <position position="265"/>
    </location>
    <ligand>
        <name>Zn(2+)</name>
        <dbReference type="ChEBI" id="CHEBI:29105"/>
    </ligand>
</feature>
<evidence type="ECO:0000313" key="13">
    <source>
        <dbReference type="EMBL" id="STO58985.1"/>
    </source>
</evidence>
<dbReference type="InterPro" id="IPR011051">
    <property type="entry name" value="RmlC_Cupin_sf"/>
</dbReference>
<dbReference type="GO" id="GO:0004476">
    <property type="term" value="F:mannose-6-phosphate isomerase activity"/>
    <property type="evidence" value="ECO:0007669"/>
    <property type="project" value="UniProtKB-EC"/>
</dbReference>
<organism evidence="13 14">
    <name type="scientific">Canicola haemoglobinophilus</name>
    <dbReference type="NCBI Taxonomy" id="733"/>
    <lineage>
        <taxon>Bacteria</taxon>
        <taxon>Pseudomonadati</taxon>
        <taxon>Pseudomonadota</taxon>
        <taxon>Gammaproteobacteria</taxon>
        <taxon>Pasteurellales</taxon>
        <taxon>Pasteurellaceae</taxon>
        <taxon>Canicola</taxon>
    </lineage>
</organism>
<evidence type="ECO:0000256" key="7">
    <source>
        <dbReference type="ARBA" id="ARBA00029741"/>
    </source>
</evidence>
<dbReference type="NCBIfam" id="TIGR00218">
    <property type="entry name" value="manA"/>
    <property type="match status" value="1"/>
</dbReference>
<dbReference type="RefSeq" id="WP_078219182.1">
    <property type="nucleotide sequence ID" value="NZ_MUXZ01000037.1"/>
</dbReference>
<dbReference type="Proteomes" id="UP000254329">
    <property type="component" value="Unassembled WGS sequence"/>
</dbReference>
<evidence type="ECO:0000256" key="4">
    <source>
        <dbReference type="ARBA" id="ARBA00022723"/>
    </source>
</evidence>
<evidence type="ECO:0000259" key="11">
    <source>
        <dbReference type="Pfam" id="PF20511"/>
    </source>
</evidence>
<comment type="similarity">
    <text evidence="2">Belongs to the mannose-6-phosphate isomerase type 1 family.</text>
</comment>
<dbReference type="Pfam" id="PF21621">
    <property type="entry name" value="MPI_cupin_dom"/>
    <property type="match status" value="1"/>
</dbReference>
<keyword evidence="6 13" id="KW-0413">Isomerase</keyword>
<dbReference type="PANTHER" id="PTHR10309">
    <property type="entry name" value="MANNOSE-6-PHOSPHATE ISOMERASE"/>
    <property type="match status" value="1"/>
</dbReference>
<dbReference type="SUPFAM" id="SSF51182">
    <property type="entry name" value="RmlC-like cupins"/>
    <property type="match status" value="1"/>
</dbReference>
<evidence type="ECO:0000256" key="3">
    <source>
        <dbReference type="ARBA" id="ARBA00011956"/>
    </source>
</evidence>
<keyword evidence="4 10" id="KW-0479">Metal-binding</keyword>
<dbReference type="InterPro" id="IPR046457">
    <property type="entry name" value="PMI_typeI_cat"/>
</dbReference>
<dbReference type="PIRSF" id="PIRSF001480">
    <property type="entry name" value="Mannose-6-phosphate_isomerase"/>
    <property type="match status" value="1"/>
</dbReference>
<comment type="cofactor">
    <cofactor evidence="10">
        <name>Zn(2+)</name>
        <dbReference type="ChEBI" id="CHEBI:29105"/>
    </cofactor>
    <text evidence="10">Binds 1 zinc ion per subunit.</text>
</comment>
<dbReference type="InterPro" id="IPR049071">
    <property type="entry name" value="MPI_cupin_dom"/>
</dbReference>
<dbReference type="InterPro" id="IPR016305">
    <property type="entry name" value="Mannose-6-P_Isomerase"/>
</dbReference>
<dbReference type="PROSITE" id="PS00965">
    <property type="entry name" value="PMI_I_1"/>
    <property type="match status" value="1"/>
</dbReference>
<dbReference type="GO" id="GO:0005975">
    <property type="term" value="P:carbohydrate metabolic process"/>
    <property type="evidence" value="ECO:0007669"/>
    <property type="project" value="InterPro"/>
</dbReference>
<dbReference type="EC" id="5.3.1.8" evidence="3"/>
<dbReference type="GO" id="GO:0008270">
    <property type="term" value="F:zinc ion binding"/>
    <property type="evidence" value="ECO:0007669"/>
    <property type="project" value="InterPro"/>
</dbReference>
<dbReference type="PANTHER" id="PTHR10309:SF0">
    <property type="entry name" value="MANNOSE-6-PHOSPHATE ISOMERASE"/>
    <property type="match status" value="1"/>
</dbReference>
<evidence type="ECO:0000313" key="14">
    <source>
        <dbReference type="Proteomes" id="UP000254329"/>
    </source>
</evidence>
<feature type="binding site" evidence="10">
    <location>
        <position position="136"/>
    </location>
    <ligand>
        <name>Zn(2+)</name>
        <dbReference type="ChEBI" id="CHEBI:29105"/>
    </ligand>
</feature>
<evidence type="ECO:0000259" key="12">
    <source>
        <dbReference type="Pfam" id="PF21621"/>
    </source>
</evidence>
<feature type="domain" description="Phosphomannose isomerase type I catalytic" evidence="11">
    <location>
        <begin position="5"/>
        <end position="152"/>
    </location>
</feature>
<keyword evidence="14" id="KW-1185">Reference proteome</keyword>
<dbReference type="AlphaFoldDB" id="A0A1V4AZ28"/>
<dbReference type="STRING" id="733.B0186_09755"/>
<name>A0A1V4AZ28_9PAST</name>
<evidence type="ECO:0000256" key="6">
    <source>
        <dbReference type="ARBA" id="ARBA00023235"/>
    </source>
</evidence>
<comment type="catalytic activity">
    <reaction evidence="1">
        <text>D-mannose 6-phosphate = D-fructose 6-phosphate</text>
        <dbReference type="Rhea" id="RHEA:12356"/>
        <dbReference type="ChEBI" id="CHEBI:58735"/>
        <dbReference type="ChEBI" id="CHEBI:61527"/>
        <dbReference type="EC" id="5.3.1.8"/>
    </reaction>
</comment>
<feature type="domain" description="Mannose-6-phosphate isomerase cupin" evidence="12">
    <location>
        <begin position="321"/>
        <end position="389"/>
    </location>
</feature>
<evidence type="ECO:0000256" key="1">
    <source>
        <dbReference type="ARBA" id="ARBA00000757"/>
    </source>
</evidence>
<dbReference type="Pfam" id="PF20511">
    <property type="entry name" value="PMI_typeI_cat"/>
    <property type="match status" value="1"/>
</dbReference>
<keyword evidence="5 10" id="KW-0862">Zinc</keyword>
<dbReference type="PRINTS" id="PR00714">
    <property type="entry name" value="MAN6PISMRASE"/>
</dbReference>